<dbReference type="InterPro" id="IPR050990">
    <property type="entry name" value="UPF0237/GcvR_regulator"/>
</dbReference>
<comment type="subcellular location">
    <subcellularLocation>
        <location evidence="1">Cytoplasm</location>
    </subcellularLocation>
</comment>
<reference evidence="2 3" key="1">
    <citation type="journal article" date="2022" name="IScience">
        <title>An ultrasensitive nanofiber-based assay for enzymatic hydrolysis and deep-sea microbial degradation of cellulose.</title>
        <authorList>
            <person name="Tsudome M."/>
            <person name="Tachioka M."/>
            <person name="Miyazaki M."/>
            <person name="Uchimura K."/>
            <person name="Tsuda M."/>
            <person name="Takaki Y."/>
            <person name="Deguchi S."/>
        </authorList>
    </citation>
    <scope>NUCLEOTIDE SEQUENCE [LARGE SCALE GENOMIC DNA]</scope>
    <source>
        <strain evidence="2 3">GE09</strain>
    </source>
</reference>
<dbReference type="GO" id="GO:0006355">
    <property type="term" value="P:regulation of DNA-templated transcription"/>
    <property type="evidence" value="ECO:0007669"/>
    <property type="project" value="UniProtKB-UniRule"/>
</dbReference>
<keyword evidence="1" id="KW-0804">Transcription</keyword>
<dbReference type="PANTHER" id="PTHR34875">
    <property type="entry name" value="UPF0237 PROTEIN MJ1558"/>
    <property type="match status" value="1"/>
</dbReference>
<name>A0AAN1WJ16_9GAMM</name>
<accession>A0AAN1WJ16</accession>
<keyword evidence="1" id="KW-0678">Repressor</keyword>
<dbReference type="RefSeq" id="WP_236982819.1">
    <property type="nucleotide sequence ID" value="NZ_AP023086.1"/>
</dbReference>
<dbReference type="GO" id="GO:0005737">
    <property type="term" value="C:cytoplasm"/>
    <property type="evidence" value="ECO:0007669"/>
    <property type="project" value="UniProtKB-SubCell"/>
</dbReference>
<dbReference type="Proteomes" id="UP001320119">
    <property type="component" value="Chromosome"/>
</dbReference>
<dbReference type="PANTHER" id="PTHR34875:SF6">
    <property type="entry name" value="UPF0237 PROTEIN MJ1558"/>
    <property type="match status" value="1"/>
</dbReference>
<sequence>MQLILSVMSDDKPGVVRAVANAVAFNQGNWLDCQMSRLGGKFAGVICVELDGDRRAGLEASVEKLRDQGISVAVDVVATQTVDEGVRARFSSDAPDRAGLVLEMSQALADRGINLLELATECTSMPYSGDPLFCAQGVMLLPAGLTIEEASSALEVVAAELGMDFTLEEYAD</sequence>
<evidence type="ECO:0000313" key="3">
    <source>
        <dbReference type="Proteomes" id="UP001320119"/>
    </source>
</evidence>
<proteinExistence type="predicted"/>
<dbReference type="Pfam" id="PF13740">
    <property type="entry name" value="ACT_6"/>
    <property type="match status" value="1"/>
</dbReference>
<dbReference type="SUPFAM" id="SSF55021">
    <property type="entry name" value="ACT-like"/>
    <property type="match status" value="2"/>
</dbReference>
<evidence type="ECO:0000256" key="1">
    <source>
        <dbReference type="PIRNR" id="PIRNR028103"/>
    </source>
</evidence>
<protein>
    <recommendedName>
        <fullName evidence="1">Glycine cleavage system transcriptional repressor</fullName>
    </recommendedName>
</protein>
<organism evidence="2 3">
    <name type="scientific">Marinagarivorans cellulosilyticus</name>
    <dbReference type="NCBI Taxonomy" id="2721545"/>
    <lineage>
        <taxon>Bacteria</taxon>
        <taxon>Pseudomonadati</taxon>
        <taxon>Pseudomonadota</taxon>
        <taxon>Gammaproteobacteria</taxon>
        <taxon>Cellvibrionales</taxon>
        <taxon>Cellvibrionaceae</taxon>
        <taxon>Marinagarivorans</taxon>
    </lineage>
</organism>
<dbReference type="PIRSF" id="PIRSF028103">
    <property type="entry name" value="GcvR"/>
    <property type="match status" value="1"/>
</dbReference>
<dbReference type="AlphaFoldDB" id="A0AAN1WJ16"/>
<dbReference type="InterPro" id="IPR016867">
    <property type="entry name" value="GcvR"/>
</dbReference>
<dbReference type="EMBL" id="AP023086">
    <property type="protein sequence ID" value="BCD98465.1"/>
    <property type="molecule type" value="Genomic_DNA"/>
</dbReference>
<dbReference type="KEGG" id="marq:MARGE09_P2666"/>
<dbReference type="Gene3D" id="3.30.70.260">
    <property type="match status" value="2"/>
</dbReference>
<keyword evidence="3" id="KW-1185">Reference proteome</keyword>
<keyword evidence="1" id="KW-0963">Cytoplasm</keyword>
<evidence type="ECO:0000313" key="2">
    <source>
        <dbReference type="EMBL" id="BCD98465.1"/>
    </source>
</evidence>
<gene>
    <name evidence="2" type="ORF">MARGE09_P2666</name>
</gene>
<dbReference type="InterPro" id="IPR045865">
    <property type="entry name" value="ACT-like_dom_sf"/>
</dbReference>